<feature type="compositionally biased region" description="Pro residues" evidence="1">
    <location>
        <begin position="28"/>
        <end position="43"/>
    </location>
</feature>
<name>A0A8J2VIW6_9BACL</name>
<reference evidence="2" key="2">
    <citation type="submission" date="2020-09" db="EMBL/GenBank/DDBJ databases">
        <authorList>
            <person name="Sun Q."/>
            <person name="Zhou Y."/>
        </authorList>
    </citation>
    <scope>NUCLEOTIDE SEQUENCE</scope>
    <source>
        <strain evidence="2">CGMCC 1.15179</strain>
    </source>
</reference>
<comment type="caution">
    <text evidence="2">The sequence shown here is derived from an EMBL/GenBank/DDBJ whole genome shotgun (WGS) entry which is preliminary data.</text>
</comment>
<evidence type="ECO:0000313" key="3">
    <source>
        <dbReference type="Proteomes" id="UP000625210"/>
    </source>
</evidence>
<dbReference type="Pfam" id="PF10842">
    <property type="entry name" value="DUF2642"/>
    <property type="match status" value="1"/>
</dbReference>
<protein>
    <recommendedName>
        <fullName evidence="4">DUF2642 domain-containing protein</fullName>
    </recommendedName>
</protein>
<dbReference type="Proteomes" id="UP000625210">
    <property type="component" value="Unassembled WGS sequence"/>
</dbReference>
<dbReference type="AlphaFoldDB" id="A0A8J2VIW6"/>
<organism evidence="2 3">
    <name type="scientific">Marinithermofilum abyssi</name>
    <dbReference type="NCBI Taxonomy" id="1571185"/>
    <lineage>
        <taxon>Bacteria</taxon>
        <taxon>Bacillati</taxon>
        <taxon>Bacillota</taxon>
        <taxon>Bacilli</taxon>
        <taxon>Bacillales</taxon>
        <taxon>Thermoactinomycetaceae</taxon>
        <taxon>Marinithermofilum</taxon>
    </lineage>
</organism>
<reference evidence="2" key="1">
    <citation type="journal article" date="2014" name="Int. J. Syst. Evol. Microbiol.">
        <title>Complete genome sequence of Corynebacterium casei LMG S-19264T (=DSM 44701T), isolated from a smear-ripened cheese.</title>
        <authorList>
            <consortium name="US DOE Joint Genome Institute (JGI-PGF)"/>
            <person name="Walter F."/>
            <person name="Albersmeier A."/>
            <person name="Kalinowski J."/>
            <person name="Ruckert C."/>
        </authorList>
    </citation>
    <scope>NUCLEOTIDE SEQUENCE</scope>
    <source>
        <strain evidence="2">CGMCC 1.15179</strain>
    </source>
</reference>
<evidence type="ECO:0008006" key="4">
    <source>
        <dbReference type="Google" id="ProtNLM"/>
    </source>
</evidence>
<gene>
    <name evidence="2" type="ORF">GCM10011571_21530</name>
</gene>
<feature type="region of interest" description="Disordered" evidence="1">
    <location>
        <begin position="28"/>
        <end position="54"/>
    </location>
</feature>
<dbReference type="EMBL" id="BMHQ01000007">
    <property type="protein sequence ID" value="GGE19281.1"/>
    <property type="molecule type" value="Genomic_DNA"/>
</dbReference>
<keyword evidence="3" id="KW-1185">Reference proteome</keyword>
<sequence>MDFMNPGSPQYEMMPGYQESSQFYMPPYGQPPYMMPQMPPIQRPPQRQERPKRSSRLARFMMRRHSRDPFLANQLSDIVGQDVHVTTYMGEISGTLSAVFPDHLLIEREEKKYHVRLDAVGYISPTNEND</sequence>
<evidence type="ECO:0000313" key="2">
    <source>
        <dbReference type="EMBL" id="GGE19281.1"/>
    </source>
</evidence>
<dbReference type="InterPro" id="IPR020139">
    <property type="entry name" value="DUF2642"/>
</dbReference>
<evidence type="ECO:0000256" key="1">
    <source>
        <dbReference type="SAM" id="MobiDB-lite"/>
    </source>
</evidence>
<proteinExistence type="predicted"/>
<accession>A0A8J2VIW6</accession>